<evidence type="ECO:0000313" key="4">
    <source>
        <dbReference type="Proteomes" id="UP000602905"/>
    </source>
</evidence>
<proteinExistence type="predicted"/>
<name>A0A8H7HLK6_9AGAM</name>
<dbReference type="Gene3D" id="3.90.1300.10">
    <property type="entry name" value="Amidase signature (AS) domain"/>
    <property type="match status" value="1"/>
</dbReference>
<dbReference type="EMBL" id="JACYCD010000238">
    <property type="protein sequence ID" value="KAF8699644.1"/>
    <property type="molecule type" value="Genomic_DNA"/>
</dbReference>
<dbReference type="InterPro" id="IPR036928">
    <property type="entry name" value="AS_sf"/>
</dbReference>
<accession>A0A8H7HLK6</accession>
<gene>
    <name evidence="3" type="ORF">RHS03_07072</name>
</gene>
<dbReference type="PANTHER" id="PTHR42678:SF34">
    <property type="entry name" value="OS04G0183300 PROTEIN"/>
    <property type="match status" value="1"/>
</dbReference>
<evidence type="ECO:0000313" key="3">
    <source>
        <dbReference type="EMBL" id="KAF8699644.1"/>
    </source>
</evidence>
<keyword evidence="1" id="KW-0732">Signal</keyword>
<comment type="caution">
    <text evidence="3">The sequence shown here is derived from an EMBL/GenBank/DDBJ whole genome shotgun (WGS) entry which is preliminary data.</text>
</comment>
<dbReference type="Proteomes" id="UP000602905">
    <property type="component" value="Unassembled WGS sequence"/>
</dbReference>
<dbReference type="Pfam" id="PF01425">
    <property type="entry name" value="Amidase"/>
    <property type="match status" value="1"/>
</dbReference>
<feature type="chain" id="PRO_5034008022" evidence="1">
    <location>
        <begin position="19"/>
        <end position="801"/>
    </location>
</feature>
<feature type="signal peptide" evidence="1">
    <location>
        <begin position="1"/>
        <end position="18"/>
    </location>
</feature>
<dbReference type="PANTHER" id="PTHR42678">
    <property type="entry name" value="AMIDASE"/>
    <property type="match status" value="1"/>
</dbReference>
<dbReference type="AlphaFoldDB" id="A0A8H7HLK6"/>
<evidence type="ECO:0000259" key="2">
    <source>
        <dbReference type="Pfam" id="PF01425"/>
    </source>
</evidence>
<protein>
    <submittedName>
        <fullName evidence="3">Amidase</fullName>
    </submittedName>
</protein>
<evidence type="ECO:0000256" key="1">
    <source>
        <dbReference type="SAM" id="SignalP"/>
    </source>
</evidence>
<reference evidence="3" key="1">
    <citation type="submission" date="2020-09" db="EMBL/GenBank/DDBJ databases">
        <title>Comparative genome analyses of four rice-infecting Rhizoctonia solani isolates reveal extensive enrichment of homogalacturonan modification genes.</title>
        <authorList>
            <person name="Lee D.-Y."/>
            <person name="Jeon J."/>
            <person name="Kim K.-T."/>
            <person name="Cheong K."/>
            <person name="Song H."/>
            <person name="Choi G."/>
            <person name="Ko J."/>
            <person name="Opiyo S.O."/>
            <person name="Zuo S."/>
            <person name="Madhav S."/>
            <person name="Lee Y.-H."/>
            <person name="Wang G.-L."/>
        </authorList>
    </citation>
    <scope>NUCLEOTIDE SEQUENCE</scope>
    <source>
        <strain evidence="3">AG1-IA WGL</strain>
    </source>
</reference>
<feature type="non-terminal residue" evidence="3">
    <location>
        <position position="1"/>
    </location>
</feature>
<organism evidence="3 4">
    <name type="scientific">Rhizoctonia solani</name>
    <dbReference type="NCBI Taxonomy" id="456999"/>
    <lineage>
        <taxon>Eukaryota</taxon>
        <taxon>Fungi</taxon>
        <taxon>Dikarya</taxon>
        <taxon>Basidiomycota</taxon>
        <taxon>Agaricomycotina</taxon>
        <taxon>Agaricomycetes</taxon>
        <taxon>Cantharellales</taxon>
        <taxon>Ceratobasidiaceae</taxon>
        <taxon>Rhizoctonia</taxon>
    </lineage>
</organism>
<feature type="domain" description="Amidase" evidence="2">
    <location>
        <begin position="47"/>
        <end position="511"/>
    </location>
</feature>
<sequence>MRLSRLVLFSSLLSNVWARRLDEIDLYEVSIAELQAGLESRSFTAVDLVKAYLGRINQVNHAGPKLNAIIETNKHALDQARELDEERKVFGKRSPLHGIPILVKDSISTLASEGMNTTAGSYALFGSVVREEATVVAKLRKAGAIILGKASMCEWSYARGDLTNGWSGRGGQTTSPFYPGSDPCTSSGGSAVAATLGLAAASLGVETRGSIICPSSYNNLVGLKPTVGLTSRAGVISMTMHQDTVGPITRSVADAATILNIIAGQDERDNFTNTAPSLIPDYTKYLDPNAIRGKRFGVPRKGLTNETMAGTHPSVNIEFGKALDKIRELGGVVIDPADLPSAEEIPHRHETWAAMVQFKILLRDYIRNLVHVPTNVTCVADVIAFNNAHKDLERPEGYEDQSMLELAETTEGFNSTYFDALHQNHMIGRERGIDAALKTHGLDALLLPTNMHTAVPAGLAGYPVITVPLGFHPEDTKPNPDTRGPHKVLYPAPGMPFGLSFIGTAYTEQSLIGFAYAYEQYTHTRLQRRAYSEAIPTVQLKDVVEYGVFASKYTSIRPGDSAFVHRGTRDRDDGHSSELEGCQKVRRANGLPKGVHARLARVSPTHSLTQSFYRSLTMIGLKVTAILAACASVVVAVPTYKNNNSCDNNSFWYATKSICLPNGTKDKCNPPANQNCGHGVWYWHKDFRQCVPSSPNYGDVDCSNGWKWDDGKYSCVPAPAPAPGPDQCKPSHFWWKTKSTCLPNGGDYNSPQPPNGVQCPKKWYWLSVGYCGPRTPDYGTPDCDSKYTWDNDKLCCQPKRY</sequence>
<dbReference type="SUPFAM" id="SSF75304">
    <property type="entry name" value="Amidase signature (AS) enzymes"/>
    <property type="match status" value="1"/>
</dbReference>
<dbReference type="OrthoDB" id="566138at2759"/>
<dbReference type="InterPro" id="IPR023631">
    <property type="entry name" value="Amidase_dom"/>
</dbReference>